<sequence length="394" mass="42508">MKIVDVKCHVLLDPDYNIGATSSAQDDIVVEIITDEGLIGIGESDVNPWIARACIEAPGTHTMGRGITELLIGRDPLDVEAIWEELYVGTAMNGRRGAVIHAIGAVDMALHDLRGKALGKPCHQLLGGAVRDRVTPYASLQPDQSSFDSYKASLVEWALKAQGLGFVAAKLEVTLAGAYAHLGLNAEVERMAEVIEAVRGAVGPDMTLMVDAQYSFTDADSCLAAIREWEPYDVYFLETPLPSDDVEGYARLVAEQPIPIAQGEWLATRFEFEELLRRGAVSVVQPDIGRVGGLTEASRVVRAATDANVPVVPHIWKTGISIAAGIHLAATTESIPFLEFLPRDLSSSNLRRSLIVDDFTMDEGRLVVPSTPGLGIELDRDALERFATVVPNSA</sequence>
<dbReference type="SUPFAM" id="SSF51604">
    <property type="entry name" value="Enolase C-terminal domain-like"/>
    <property type="match status" value="1"/>
</dbReference>
<evidence type="ECO:0000259" key="4">
    <source>
        <dbReference type="SMART" id="SM00922"/>
    </source>
</evidence>
<evidence type="ECO:0000313" key="6">
    <source>
        <dbReference type="Proteomes" id="UP001500902"/>
    </source>
</evidence>
<dbReference type="InterPro" id="IPR036849">
    <property type="entry name" value="Enolase-like_C_sf"/>
</dbReference>
<dbReference type="InterPro" id="IPR029017">
    <property type="entry name" value="Enolase-like_N"/>
</dbReference>
<dbReference type="Gene3D" id="3.30.390.10">
    <property type="entry name" value="Enolase-like, N-terminal domain"/>
    <property type="match status" value="1"/>
</dbReference>
<dbReference type="Pfam" id="PF02746">
    <property type="entry name" value="MR_MLE_N"/>
    <property type="match status" value="1"/>
</dbReference>
<evidence type="ECO:0000256" key="1">
    <source>
        <dbReference type="ARBA" id="ARBA00001946"/>
    </source>
</evidence>
<accession>A0ABP7CYU8</accession>
<dbReference type="EMBL" id="BAAAZP010000152">
    <property type="protein sequence ID" value="GAA3698408.1"/>
    <property type="molecule type" value="Genomic_DNA"/>
</dbReference>
<dbReference type="InterPro" id="IPR013342">
    <property type="entry name" value="Mandelate_racemase_C"/>
</dbReference>
<reference evidence="6" key="1">
    <citation type="journal article" date="2019" name="Int. J. Syst. Evol. Microbiol.">
        <title>The Global Catalogue of Microorganisms (GCM) 10K type strain sequencing project: providing services to taxonomists for standard genome sequencing and annotation.</title>
        <authorList>
            <consortium name="The Broad Institute Genomics Platform"/>
            <consortium name="The Broad Institute Genome Sequencing Center for Infectious Disease"/>
            <person name="Wu L."/>
            <person name="Ma J."/>
        </authorList>
    </citation>
    <scope>NUCLEOTIDE SEQUENCE [LARGE SCALE GENOMIC DNA]</scope>
    <source>
        <strain evidence="6">JCM 16904</strain>
    </source>
</reference>
<keyword evidence="3" id="KW-0460">Magnesium</keyword>
<dbReference type="InterPro" id="IPR046945">
    <property type="entry name" value="RHMD-like"/>
</dbReference>
<dbReference type="SFLD" id="SFLDS00001">
    <property type="entry name" value="Enolase"/>
    <property type="match status" value="1"/>
</dbReference>
<organism evidence="5 6">
    <name type="scientific">Nonomuraea antimicrobica</name>
    <dbReference type="NCBI Taxonomy" id="561173"/>
    <lineage>
        <taxon>Bacteria</taxon>
        <taxon>Bacillati</taxon>
        <taxon>Actinomycetota</taxon>
        <taxon>Actinomycetes</taxon>
        <taxon>Streptosporangiales</taxon>
        <taxon>Streptosporangiaceae</taxon>
        <taxon>Nonomuraea</taxon>
    </lineage>
</organism>
<protein>
    <submittedName>
        <fullName evidence="5">Mandelate racemase/muconate lactonizing enzyme family protein</fullName>
    </submittedName>
</protein>
<comment type="cofactor">
    <cofactor evidence="1">
        <name>Mg(2+)</name>
        <dbReference type="ChEBI" id="CHEBI:18420"/>
    </cofactor>
</comment>
<evidence type="ECO:0000256" key="3">
    <source>
        <dbReference type="ARBA" id="ARBA00022842"/>
    </source>
</evidence>
<proteinExistence type="predicted"/>
<dbReference type="Pfam" id="PF13378">
    <property type="entry name" value="MR_MLE_C"/>
    <property type="match status" value="1"/>
</dbReference>
<name>A0ABP7CYU8_9ACTN</name>
<comment type="caution">
    <text evidence="5">The sequence shown here is derived from an EMBL/GenBank/DDBJ whole genome shotgun (WGS) entry which is preliminary data.</text>
</comment>
<dbReference type="InterPro" id="IPR013341">
    <property type="entry name" value="Mandelate_racemase_N_dom"/>
</dbReference>
<dbReference type="SUPFAM" id="SSF54826">
    <property type="entry name" value="Enolase N-terminal domain-like"/>
    <property type="match status" value="1"/>
</dbReference>
<dbReference type="InterPro" id="IPR029065">
    <property type="entry name" value="Enolase_C-like"/>
</dbReference>
<dbReference type="PANTHER" id="PTHR13794:SF58">
    <property type="entry name" value="MITOCHONDRIAL ENOLASE SUPERFAMILY MEMBER 1"/>
    <property type="match status" value="1"/>
</dbReference>
<dbReference type="SFLD" id="SFLDG00179">
    <property type="entry name" value="mandelate_racemase"/>
    <property type="match status" value="1"/>
</dbReference>
<keyword evidence="2" id="KW-0479">Metal-binding</keyword>
<dbReference type="Proteomes" id="UP001500902">
    <property type="component" value="Unassembled WGS sequence"/>
</dbReference>
<evidence type="ECO:0000313" key="5">
    <source>
        <dbReference type="EMBL" id="GAA3698408.1"/>
    </source>
</evidence>
<dbReference type="SMART" id="SM00922">
    <property type="entry name" value="MR_MLE"/>
    <property type="match status" value="1"/>
</dbReference>
<feature type="domain" description="Mandelate racemase/muconate lactonizing enzyme C-terminal" evidence="4">
    <location>
        <begin position="151"/>
        <end position="259"/>
    </location>
</feature>
<keyword evidence="6" id="KW-1185">Reference proteome</keyword>
<dbReference type="PANTHER" id="PTHR13794">
    <property type="entry name" value="ENOLASE SUPERFAMILY, MANDELATE RACEMASE"/>
    <property type="match status" value="1"/>
</dbReference>
<dbReference type="CDD" id="cd03316">
    <property type="entry name" value="MR_like"/>
    <property type="match status" value="1"/>
</dbReference>
<dbReference type="Gene3D" id="3.20.20.120">
    <property type="entry name" value="Enolase-like C-terminal domain"/>
    <property type="match status" value="1"/>
</dbReference>
<dbReference type="RefSeq" id="WP_344889312.1">
    <property type="nucleotide sequence ID" value="NZ_BAAAZP010000152.1"/>
</dbReference>
<evidence type="ECO:0000256" key="2">
    <source>
        <dbReference type="ARBA" id="ARBA00022723"/>
    </source>
</evidence>
<gene>
    <name evidence="5" type="ORF">GCM10022224_075490</name>
</gene>